<protein>
    <submittedName>
        <fullName evidence="1">Uncharacterized protein</fullName>
    </submittedName>
</protein>
<organism evidence="1 2">
    <name type="scientific">Dreissena polymorpha</name>
    <name type="common">Zebra mussel</name>
    <name type="synonym">Mytilus polymorpha</name>
    <dbReference type="NCBI Taxonomy" id="45954"/>
    <lineage>
        <taxon>Eukaryota</taxon>
        <taxon>Metazoa</taxon>
        <taxon>Spiralia</taxon>
        <taxon>Lophotrochozoa</taxon>
        <taxon>Mollusca</taxon>
        <taxon>Bivalvia</taxon>
        <taxon>Autobranchia</taxon>
        <taxon>Heteroconchia</taxon>
        <taxon>Euheterodonta</taxon>
        <taxon>Imparidentia</taxon>
        <taxon>Neoheterodontei</taxon>
        <taxon>Myida</taxon>
        <taxon>Dreissenoidea</taxon>
        <taxon>Dreissenidae</taxon>
        <taxon>Dreissena</taxon>
    </lineage>
</organism>
<dbReference type="AlphaFoldDB" id="A0A9D4CWJ5"/>
<evidence type="ECO:0000313" key="2">
    <source>
        <dbReference type="Proteomes" id="UP000828390"/>
    </source>
</evidence>
<accession>A0A9D4CWJ5</accession>
<dbReference type="EMBL" id="JAIWYP010000011">
    <property type="protein sequence ID" value="KAH3733326.1"/>
    <property type="molecule type" value="Genomic_DNA"/>
</dbReference>
<proteinExistence type="predicted"/>
<evidence type="ECO:0000313" key="1">
    <source>
        <dbReference type="EMBL" id="KAH3733326.1"/>
    </source>
</evidence>
<reference evidence="1" key="2">
    <citation type="submission" date="2020-11" db="EMBL/GenBank/DDBJ databases">
        <authorList>
            <person name="McCartney M.A."/>
            <person name="Auch B."/>
            <person name="Kono T."/>
            <person name="Mallez S."/>
            <person name="Becker A."/>
            <person name="Gohl D.M."/>
            <person name="Silverstein K.A.T."/>
            <person name="Koren S."/>
            <person name="Bechman K.B."/>
            <person name="Herman A."/>
            <person name="Abrahante J.E."/>
            <person name="Garbe J."/>
        </authorList>
    </citation>
    <scope>NUCLEOTIDE SEQUENCE</scope>
    <source>
        <strain evidence="1">Duluth1</strain>
        <tissue evidence="1">Whole animal</tissue>
    </source>
</reference>
<dbReference type="Proteomes" id="UP000828390">
    <property type="component" value="Unassembled WGS sequence"/>
</dbReference>
<name>A0A9D4CWJ5_DREPO</name>
<reference evidence="1" key="1">
    <citation type="journal article" date="2019" name="bioRxiv">
        <title>The Genome of the Zebra Mussel, Dreissena polymorpha: A Resource for Invasive Species Research.</title>
        <authorList>
            <person name="McCartney M.A."/>
            <person name="Auch B."/>
            <person name="Kono T."/>
            <person name="Mallez S."/>
            <person name="Zhang Y."/>
            <person name="Obille A."/>
            <person name="Becker A."/>
            <person name="Abrahante J.E."/>
            <person name="Garbe J."/>
            <person name="Badalamenti J.P."/>
            <person name="Herman A."/>
            <person name="Mangelson H."/>
            <person name="Liachko I."/>
            <person name="Sullivan S."/>
            <person name="Sone E.D."/>
            <person name="Koren S."/>
            <person name="Silverstein K.A.T."/>
            <person name="Beckman K.B."/>
            <person name="Gohl D.M."/>
        </authorList>
    </citation>
    <scope>NUCLEOTIDE SEQUENCE</scope>
    <source>
        <strain evidence="1">Duluth1</strain>
        <tissue evidence="1">Whole animal</tissue>
    </source>
</reference>
<comment type="caution">
    <text evidence="1">The sequence shown here is derived from an EMBL/GenBank/DDBJ whole genome shotgun (WGS) entry which is preliminary data.</text>
</comment>
<sequence>MWGSDGRTAASLTMEKGDSYTTIAEHYGQATFGFDGYEDDDETKVNHSVKAKKQNAYVKKKDFWSHDRNKAGMIDLISTTLTKMGCYVVLSSGDADVEIVVAPKR</sequence>
<gene>
    <name evidence="1" type="ORF">DPMN_039752</name>
</gene>
<keyword evidence="2" id="KW-1185">Reference proteome</keyword>